<feature type="domain" description="Glycoside hydrolase family 20 catalytic" evidence="9">
    <location>
        <begin position="222"/>
        <end position="380"/>
    </location>
</feature>
<dbReference type="AlphaFoldDB" id="A0A4Q7Z124"/>
<dbReference type="GO" id="GO:0004563">
    <property type="term" value="F:beta-N-acetylhexosaminidase activity"/>
    <property type="evidence" value="ECO:0007669"/>
    <property type="project" value="UniProtKB-EC"/>
</dbReference>
<evidence type="ECO:0000256" key="5">
    <source>
        <dbReference type="ARBA" id="ARBA00023295"/>
    </source>
</evidence>
<evidence type="ECO:0000256" key="1">
    <source>
        <dbReference type="ARBA" id="ARBA00001231"/>
    </source>
</evidence>
<keyword evidence="5" id="KW-0326">Glycosidase</keyword>
<dbReference type="GO" id="GO:0016020">
    <property type="term" value="C:membrane"/>
    <property type="evidence" value="ECO:0007669"/>
    <property type="project" value="TreeGrafter"/>
</dbReference>
<dbReference type="SUPFAM" id="SSF51445">
    <property type="entry name" value="(Trans)glycosidases"/>
    <property type="match status" value="1"/>
</dbReference>
<proteinExistence type="inferred from homology"/>
<dbReference type="InterPro" id="IPR025705">
    <property type="entry name" value="Beta_hexosaminidase_sua/sub"/>
</dbReference>
<evidence type="ECO:0000256" key="4">
    <source>
        <dbReference type="ARBA" id="ARBA00022801"/>
    </source>
</evidence>
<dbReference type="EC" id="3.2.1.52" evidence="3"/>
<feature type="active site" description="Proton donor" evidence="6">
    <location>
        <position position="310"/>
    </location>
</feature>
<keyword evidence="8" id="KW-0732">Signal</keyword>
<evidence type="ECO:0000256" key="3">
    <source>
        <dbReference type="ARBA" id="ARBA00012663"/>
    </source>
</evidence>
<organism evidence="11 12">
    <name type="scientific">Edaphobacter modestus</name>
    <dbReference type="NCBI Taxonomy" id="388466"/>
    <lineage>
        <taxon>Bacteria</taxon>
        <taxon>Pseudomonadati</taxon>
        <taxon>Acidobacteriota</taxon>
        <taxon>Terriglobia</taxon>
        <taxon>Terriglobales</taxon>
        <taxon>Acidobacteriaceae</taxon>
        <taxon>Edaphobacter</taxon>
    </lineage>
</organism>
<dbReference type="InterPro" id="IPR029018">
    <property type="entry name" value="Hex-like_dom2"/>
</dbReference>
<evidence type="ECO:0000313" key="12">
    <source>
        <dbReference type="Proteomes" id="UP000292958"/>
    </source>
</evidence>
<evidence type="ECO:0000256" key="6">
    <source>
        <dbReference type="PIRSR" id="PIRSR625705-1"/>
    </source>
</evidence>
<dbReference type="PANTHER" id="PTHR22600">
    <property type="entry name" value="BETA-HEXOSAMINIDASE"/>
    <property type="match status" value="1"/>
</dbReference>
<dbReference type="InterPro" id="IPR017853">
    <property type="entry name" value="GH"/>
</dbReference>
<dbReference type="OrthoDB" id="9763537at2"/>
<sequence length="709" mass="79115">MRFFSVASLLLTALAVSTAAQSPLKLIPIPREVREATAQSLSQGVQIACTSPCDSEDAFAVDDLKSYLASQGVTVNATSPVNILVVRYGSPISKSILSDASPDKKTQADFPAEMKAEGYAIIPDGKGLAITADSGSGIFYALQTVKQLVTGYGTNATLHTATIRDWPAMRYRGLSDDLSRGPFPTFEFQKKQIRTLAAYKVNIYSPYFEHTMQYTGHPLMAPPGGSLTQAQARELGAYASKYHIIIIPEQEAFGHLHYLLNWEKYSPIAETPHGQVLAPGQADAQKLTHDMFSELAQIYPGPFLHLGADETVELGKGQTKAEVDSRGLGTVYLDFLQRIVTDLQPLNRKLLFWGDIAYKEPDLLKQLPDSFKKATIAVPWEYNPHPNGFDRYIKPFTDAGFETWVAPGINNWSRVYPNWNNGLDNIQRFTLDGQKLGATGQLNTIWNDDGEALVNADWYGILYGAEAAWHKGEASIPAFQSSFGENFHGDATGKIDEAQRELMAAHKLLKDSPYKVDGQDLLFWQDPWNSDGQRIAGQLRPLLSELRLHSERALVLVAEARTANPNLRETDALDVLDLGARRMDLIGLKFQISDEIANSYAHAFALQTSKTKEDHEELARELNSINAVNGKLQDLRNNYSLLRDLYEQAWLKSYRPYFLRNNLERYDFTIQMWLGRIDRMRTAQRQWTNSQTLPTAAELGIPAPALPLN</sequence>
<keyword evidence="12" id="KW-1185">Reference proteome</keyword>
<dbReference type="InterPro" id="IPR015882">
    <property type="entry name" value="HEX_bac_N"/>
</dbReference>
<evidence type="ECO:0000256" key="8">
    <source>
        <dbReference type="SAM" id="SignalP"/>
    </source>
</evidence>
<dbReference type="Proteomes" id="UP000292958">
    <property type="component" value="Unassembled WGS sequence"/>
</dbReference>
<dbReference type="EMBL" id="SHKW01000001">
    <property type="protein sequence ID" value="RZU43554.1"/>
    <property type="molecule type" value="Genomic_DNA"/>
</dbReference>
<dbReference type="Pfam" id="PF02838">
    <property type="entry name" value="Glyco_hydro_20b"/>
    <property type="match status" value="1"/>
</dbReference>
<evidence type="ECO:0000256" key="2">
    <source>
        <dbReference type="ARBA" id="ARBA00006285"/>
    </source>
</evidence>
<dbReference type="SUPFAM" id="SSF55545">
    <property type="entry name" value="beta-N-acetylhexosaminidase-like domain"/>
    <property type="match status" value="1"/>
</dbReference>
<comment type="catalytic activity">
    <reaction evidence="1">
        <text>Hydrolysis of terminal non-reducing N-acetyl-D-hexosamine residues in N-acetyl-beta-D-hexosaminides.</text>
        <dbReference type="EC" id="3.2.1.52"/>
    </reaction>
</comment>
<dbReference type="RefSeq" id="WP_130422202.1">
    <property type="nucleotide sequence ID" value="NZ_SHKW01000001.1"/>
</dbReference>
<feature type="signal peptide" evidence="8">
    <location>
        <begin position="1"/>
        <end position="19"/>
    </location>
</feature>
<dbReference type="Pfam" id="PF00728">
    <property type="entry name" value="Glyco_hydro_20"/>
    <property type="match status" value="1"/>
</dbReference>
<dbReference type="GO" id="GO:0005975">
    <property type="term" value="P:carbohydrate metabolic process"/>
    <property type="evidence" value="ECO:0007669"/>
    <property type="project" value="InterPro"/>
</dbReference>
<comment type="similarity">
    <text evidence="2">Belongs to the glycosyl hydrolase 20 family.</text>
</comment>
<evidence type="ECO:0000259" key="9">
    <source>
        <dbReference type="Pfam" id="PF00728"/>
    </source>
</evidence>
<dbReference type="Gene3D" id="3.30.379.10">
    <property type="entry name" value="Chitobiase/beta-hexosaminidase domain 2-like"/>
    <property type="match status" value="1"/>
</dbReference>
<evidence type="ECO:0000259" key="10">
    <source>
        <dbReference type="Pfam" id="PF02838"/>
    </source>
</evidence>
<keyword evidence="7" id="KW-0175">Coiled coil</keyword>
<accession>A0A4Q7Z124</accession>
<reference evidence="11 12" key="1">
    <citation type="submission" date="2019-02" db="EMBL/GenBank/DDBJ databases">
        <title>Genomic Encyclopedia of Archaeal and Bacterial Type Strains, Phase II (KMG-II): from individual species to whole genera.</title>
        <authorList>
            <person name="Goeker M."/>
        </authorList>
    </citation>
    <scope>NUCLEOTIDE SEQUENCE [LARGE SCALE GENOMIC DNA]</scope>
    <source>
        <strain evidence="11 12">DSM 18101</strain>
    </source>
</reference>
<gene>
    <name evidence="11" type="ORF">BDD14_5224</name>
</gene>
<evidence type="ECO:0000256" key="7">
    <source>
        <dbReference type="SAM" id="Coils"/>
    </source>
</evidence>
<dbReference type="PANTHER" id="PTHR22600:SF57">
    <property type="entry name" value="BETA-N-ACETYLHEXOSAMINIDASE"/>
    <property type="match status" value="1"/>
</dbReference>
<dbReference type="PRINTS" id="PR00738">
    <property type="entry name" value="GLHYDRLASE20"/>
</dbReference>
<feature type="chain" id="PRO_5020409932" description="beta-N-acetylhexosaminidase" evidence="8">
    <location>
        <begin position="20"/>
        <end position="709"/>
    </location>
</feature>
<dbReference type="Gene3D" id="3.20.20.80">
    <property type="entry name" value="Glycosidases"/>
    <property type="match status" value="1"/>
</dbReference>
<feature type="coiled-coil region" evidence="7">
    <location>
        <begin position="618"/>
        <end position="645"/>
    </location>
</feature>
<name>A0A4Q7Z124_9BACT</name>
<feature type="domain" description="Beta-hexosaminidase bacterial type N-terminal" evidence="10">
    <location>
        <begin position="25"/>
        <end position="166"/>
    </location>
</feature>
<evidence type="ECO:0000313" key="11">
    <source>
        <dbReference type="EMBL" id="RZU43554.1"/>
    </source>
</evidence>
<protein>
    <recommendedName>
        <fullName evidence="3">beta-N-acetylhexosaminidase</fullName>
        <ecNumber evidence="3">3.2.1.52</ecNumber>
    </recommendedName>
</protein>
<dbReference type="InterPro" id="IPR015883">
    <property type="entry name" value="Glyco_hydro_20_cat"/>
</dbReference>
<keyword evidence="4 11" id="KW-0378">Hydrolase</keyword>
<dbReference type="GO" id="GO:0030203">
    <property type="term" value="P:glycosaminoglycan metabolic process"/>
    <property type="evidence" value="ECO:0007669"/>
    <property type="project" value="TreeGrafter"/>
</dbReference>
<comment type="caution">
    <text evidence="11">The sequence shown here is derived from an EMBL/GenBank/DDBJ whole genome shotgun (WGS) entry which is preliminary data.</text>
</comment>